<organism evidence="1">
    <name type="scientific">Arundo donax</name>
    <name type="common">Giant reed</name>
    <name type="synonym">Donax arundinaceus</name>
    <dbReference type="NCBI Taxonomy" id="35708"/>
    <lineage>
        <taxon>Eukaryota</taxon>
        <taxon>Viridiplantae</taxon>
        <taxon>Streptophyta</taxon>
        <taxon>Embryophyta</taxon>
        <taxon>Tracheophyta</taxon>
        <taxon>Spermatophyta</taxon>
        <taxon>Magnoliopsida</taxon>
        <taxon>Liliopsida</taxon>
        <taxon>Poales</taxon>
        <taxon>Poaceae</taxon>
        <taxon>PACMAD clade</taxon>
        <taxon>Arundinoideae</taxon>
        <taxon>Arundineae</taxon>
        <taxon>Arundo</taxon>
    </lineage>
</organism>
<reference evidence="1" key="2">
    <citation type="journal article" date="2015" name="Data Brief">
        <title>Shoot transcriptome of the giant reed, Arundo donax.</title>
        <authorList>
            <person name="Barrero R.A."/>
            <person name="Guerrero F.D."/>
            <person name="Moolhuijzen P."/>
            <person name="Goolsby J.A."/>
            <person name="Tidwell J."/>
            <person name="Bellgard S.E."/>
            <person name="Bellgard M.I."/>
        </authorList>
    </citation>
    <scope>NUCLEOTIDE SEQUENCE</scope>
    <source>
        <tissue evidence="1">Shoot tissue taken approximately 20 cm above the soil surface</tissue>
    </source>
</reference>
<evidence type="ECO:0000313" key="1">
    <source>
        <dbReference type="EMBL" id="JAD45680.1"/>
    </source>
</evidence>
<proteinExistence type="predicted"/>
<reference evidence="1" key="1">
    <citation type="submission" date="2014-09" db="EMBL/GenBank/DDBJ databases">
        <authorList>
            <person name="Magalhaes I.L.F."/>
            <person name="Oliveira U."/>
            <person name="Santos F.R."/>
            <person name="Vidigal T.H.D.A."/>
            <person name="Brescovit A.D."/>
            <person name="Santos A.J."/>
        </authorList>
    </citation>
    <scope>NUCLEOTIDE SEQUENCE</scope>
    <source>
        <tissue evidence="1">Shoot tissue taken approximately 20 cm above the soil surface</tissue>
    </source>
</reference>
<protein>
    <submittedName>
        <fullName evidence="1">Uncharacterized protein</fullName>
    </submittedName>
</protein>
<sequence length="30" mass="3696">MSQFSCFSWSVYLHEFVVIYGWISVLEFKY</sequence>
<accession>A0A0A9A9M2</accession>
<dbReference type="EMBL" id="GBRH01252215">
    <property type="protein sequence ID" value="JAD45680.1"/>
    <property type="molecule type" value="Transcribed_RNA"/>
</dbReference>
<dbReference type="AlphaFoldDB" id="A0A0A9A9M2"/>
<name>A0A0A9A9M2_ARUDO</name>